<dbReference type="PANTHER" id="PTHR35763:SF1">
    <property type="entry name" value="OS11G0133900 PROTEIN"/>
    <property type="match status" value="1"/>
</dbReference>
<dbReference type="AlphaFoldDB" id="A0A0D6R9B3"/>
<protein>
    <recommendedName>
        <fullName evidence="2">Complex 1 LYR protein</fullName>
    </recommendedName>
</protein>
<name>A0A0D6R9B3_ARACU</name>
<reference evidence="1" key="1">
    <citation type="submission" date="2015-03" db="EMBL/GenBank/DDBJ databases">
        <title>A transcriptome of Araucaria cunninghamii, an australian fine timber species.</title>
        <authorList>
            <person name="Jing Yi C.J.Y."/>
            <person name="Yin San L.Y.S."/>
            <person name="Abdul Karim S.S."/>
            <person name="Wan Azmi N.N."/>
            <person name="Hercus R.R."/>
            <person name="Croft L.L."/>
        </authorList>
    </citation>
    <scope>NUCLEOTIDE SEQUENCE</scope>
    <source>
        <strain evidence="1">MI0301</strain>
        <tissue evidence="1">Leaf</tissue>
    </source>
</reference>
<sequence>MEAIRIYRDLLRAVRRHIGSDSSKSHFRDYVAAEFRKNMCLQDPPLVQQKMKLAQNYMLLLNSVHHHKDLLFSYNIAVDREDEMKLKLKRSASSVGLQLPEHYKE</sequence>
<evidence type="ECO:0008006" key="2">
    <source>
        <dbReference type="Google" id="ProtNLM"/>
    </source>
</evidence>
<dbReference type="EMBL" id="GCKF01015210">
    <property type="protein sequence ID" value="JAG98953.1"/>
    <property type="molecule type" value="Transcribed_RNA"/>
</dbReference>
<evidence type="ECO:0000313" key="1">
    <source>
        <dbReference type="EMBL" id="JAG98953.1"/>
    </source>
</evidence>
<dbReference type="PANTHER" id="PTHR35763">
    <property type="entry name" value="COMPLEX 1 LYR-LIKE PROTEIN"/>
    <property type="match status" value="1"/>
</dbReference>
<dbReference type="Pfam" id="PF13233">
    <property type="entry name" value="Complex1_LYR_2"/>
    <property type="match status" value="1"/>
</dbReference>
<organism evidence="1">
    <name type="scientific">Araucaria cunninghamii</name>
    <name type="common">Hoop pine</name>
    <name type="synonym">Moreton Bay pine</name>
    <dbReference type="NCBI Taxonomy" id="56994"/>
    <lineage>
        <taxon>Eukaryota</taxon>
        <taxon>Viridiplantae</taxon>
        <taxon>Streptophyta</taxon>
        <taxon>Embryophyta</taxon>
        <taxon>Tracheophyta</taxon>
        <taxon>Spermatophyta</taxon>
        <taxon>Pinopsida</taxon>
        <taxon>Pinidae</taxon>
        <taxon>Conifers II</taxon>
        <taxon>Araucariales</taxon>
        <taxon>Araucariaceae</taxon>
        <taxon>Araucaria</taxon>
    </lineage>
</organism>
<dbReference type="CDD" id="cd20251">
    <property type="entry name" value="Complex1_LYR_SF"/>
    <property type="match status" value="1"/>
</dbReference>
<accession>A0A0D6R9B3</accession>
<proteinExistence type="predicted"/>